<keyword evidence="3" id="KW-1185">Reference proteome</keyword>
<comment type="caution">
    <text evidence="2">The sequence shown here is derived from an EMBL/GenBank/DDBJ whole genome shotgun (WGS) entry which is preliminary data.</text>
</comment>
<dbReference type="EMBL" id="MU842998">
    <property type="protein sequence ID" value="KAK2023463.1"/>
    <property type="molecule type" value="Genomic_DNA"/>
</dbReference>
<reference evidence="2" key="1">
    <citation type="submission" date="2021-06" db="EMBL/GenBank/DDBJ databases">
        <title>Comparative genomics, transcriptomics and evolutionary studies reveal genomic signatures of adaptation to plant cell wall in hemibiotrophic fungi.</title>
        <authorList>
            <consortium name="DOE Joint Genome Institute"/>
            <person name="Baroncelli R."/>
            <person name="Diaz J.F."/>
            <person name="Benocci T."/>
            <person name="Peng M."/>
            <person name="Battaglia E."/>
            <person name="Haridas S."/>
            <person name="Andreopoulos W."/>
            <person name="Labutti K."/>
            <person name="Pangilinan J."/>
            <person name="Floch G.L."/>
            <person name="Makela M.R."/>
            <person name="Henrissat B."/>
            <person name="Grigoriev I.V."/>
            <person name="Crouch J.A."/>
            <person name="De Vries R.P."/>
            <person name="Sukno S.A."/>
            <person name="Thon M.R."/>
        </authorList>
    </citation>
    <scope>NUCLEOTIDE SEQUENCE</scope>
    <source>
        <strain evidence="2">MAFF235873</strain>
    </source>
</reference>
<evidence type="ECO:0000313" key="2">
    <source>
        <dbReference type="EMBL" id="KAK2023463.1"/>
    </source>
</evidence>
<name>A0AAD9H778_9PEZI</name>
<protein>
    <submittedName>
        <fullName evidence="2">Uncharacterized protein</fullName>
    </submittedName>
</protein>
<gene>
    <name evidence="2" type="ORF">LX32DRAFT_142266</name>
</gene>
<organism evidence="2 3">
    <name type="scientific">Colletotrichum zoysiae</name>
    <dbReference type="NCBI Taxonomy" id="1216348"/>
    <lineage>
        <taxon>Eukaryota</taxon>
        <taxon>Fungi</taxon>
        <taxon>Dikarya</taxon>
        <taxon>Ascomycota</taxon>
        <taxon>Pezizomycotina</taxon>
        <taxon>Sordariomycetes</taxon>
        <taxon>Hypocreomycetidae</taxon>
        <taxon>Glomerellales</taxon>
        <taxon>Glomerellaceae</taxon>
        <taxon>Colletotrichum</taxon>
        <taxon>Colletotrichum graminicola species complex</taxon>
    </lineage>
</organism>
<feature type="region of interest" description="Disordered" evidence="1">
    <location>
        <begin position="134"/>
        <end position="156"/>
    </location>
</feature>
<evidence type="ECO:0000256" key="1">
    <source>
        <dbReference type="SAM" id="MobiDB-lite"/>
    </source>
</evidence>
<dbReference type="Proteomes" id="UP001232148">
    <property type="component" value="Unassembled WGS sequence"/>
</dbReference>
<dbReference type="AlphaFoldDB" id="A0AAD9H778"/>
<sequence>MNYGGGDDDEDEGDEEANNGDKKLDVISWIFSFFFLPLEVWLESLEHVLCGVGRRPRKLGQSDVWRVVWLTRRSSHPCTSFRNAGWGREEGLGSSMIGGRHRITDHKRVANTPGVHCGLAIRAAHWENEETAEEARERSAYLPRRRQNRAAGGRAC</sequence>
<accession>A0AAD9H778</accession>
<proteinExistence type="predicted"/>
<evidence type="ECO:0000313" key="3">
    <source>
        <dbReference type="Proteomes" id="UP001232148"/>
    </source>
</evidence>